<comment type="function">
    <text evidence="9">Scaffold protein that participates in the c-ring assembly of mitochondrial ATP synthase (F(1)F(0) ATP synthase or complex V) by facilitating the membrane insertion and oligomer formation of the subunit c/ATP5MC3. Participates in the incorporation of the c-ring into vestigial complexes. Additionally influences the incorporation of subunits MT-ATP6, MT-ATP8, ATP5MJ, and ATP5MK in the ATP synthase.</text>
</comment>
<feature type="transmembrane region" description="Helical" evidence="11">
    <location>
        <begin position="30"/>
        <end position="49"/>
    </location>
</feature>
<keyword evidence="5" id="KW-0999">Mitochondrion inner membrane</keyword>
<organism evidence="12 13">
    <name type="scientific">Orchesella dallaii</name>
    <dbReference type="NCBI Taxonomy" id="48710"/>
    <lineage>
        <taxon>Eukaryota</taxon>
        <taxon>Metazoa</taxon>
        <taxon>Ecdysozoa</taxon>
        <taxon>Arthropoda</taxon>
        <taxon>Hexapoda</taxon>
        <taxon>Collembola</taxon>
        <taxon>Entomobryomorpha</taxon>
        <taxon>Entomobryoidea</taxon>
        <taxon>Orchesellidae</taxon>
        <taxon>Orchesellinae</taxon>
        <taxon>Orchesella</taxon>
    </lineage>
</organism>
<keyword evidence="4 11" id="KW-0812">Transmembrane</keyword>
<sequence length="170" mass="18585">MASSDLTTTSSAPKVEEKSSRFTFTKWKEAVFLTSVGGMAFLFGFSGAISTAKKKDVDAFDKGVTPSLKSESGVALASRALRWGTFYAFTGCGILFFGIWKMLGVKNLQEFRQKSGEMLPRIPKNDPPQSKTEFKNLTDLLQYIIDEDNKAKETSSSSTNSTSDSTSSNN</sequence>
<evidence type="ECO:0000313" key="12">
    <source>
        <dbReference type="EMBL" id="CAL8071029.1"/>
    </source>
</evidence>
<keyword evidence="8 11" id="KW-0472">Membrane</keyword>
<evidence type="ECO:0000256" key="8">
    <source>
        <dbReference type="ARBA" id="ARBA00023136"/>
    </source>
</evidence>
<proteinExistence type="inferred from homology"/>
<gene>
    <name evidence="12" type="ORF">ODALV1_LOCUS1530</name>
</gene>
<evidence type="ECO:0000313" key="13">
    <source>
        <dbReference type="Proteomes" id="UP001642540"/>
    </source>
</evidence>
<dbReference type="EMBL" id="CAXLJM020000004">
    <property type="protein sequence ID" value="CAL8071029.1"/>
    <property type="molecule type" value="Genomic_DNA"/>
</dbReference>
<dbReference type="InterPro" id="IPR009792">
    <property type="entry name" value="TMEM242"/>
</dbReference>
<dbReference type="Proteomes" id="UP001642540">
    <property type="component" value="Unassembled WGS sequence"/>
</dbReference>
<evidence type="ECO:0000256" key="1">
    <source>
        <dbReference type="ARBA" id="ARBA00004448"/>
    </source>
</evidence>
<evidence type="ECO:0000256" key="5">
    <source>
        <dbReference type="ARBA" id="ARBA00022792"/>
    </source>
</evidence>
<dbReference type="Pfam" id="PF07096">
    <property type="entry name" value="DUF1358"/>
    <property type="match status" value="1"/>
</dbReference>
<keyword evidence="13" id="KW-1185">Reference proteome</keyword>
<comment type="similarity">
    <text evidence="2">Belongs to the TMEM242 family.</text>
</comment>
<evidence type="ECO:0000256" key="9">
    <source>
        <dbReference type="ARBA" id="ARBA00045905"/>
    </source>
</evidence>
<protein>
    <recommendedName>
        <fullName evidence="3">Transmembrane protein 242</fullName>
    </recommendedName>
</protein>
<comment type="subcellular location">
    <subcellularLocation>
        <location evidence="1">Mitochondrion inner membrane</location>
        <topology evidence="1">Multi-pass membrane protein</topology>
    </subcellularLocation>
</comment>
<evidence type="ECO:0000256" key="4">
    <source>
        <dbReference type="ARBA" id="ARBA00022692"/>
    </source>
</evidence>
<accession>A0ABP1PM37</accession>
<dbReference type="PANTHER" id="PTHR13141:SF4">
    <property type="entry name" value="TRANSMEMBRANE PROTEIN 242"/>
    <property type="match status" value="1"/>
</dbReference>
<keyword evidence="7" id="KW-0496">Mitochondrion</keyword>
<dbReference type="PANTHER" id="PTHR13141">
    <property type="entry name" value="TRANSMEMBRANE PROTEIN 242"/>
    <property type="match status" value="1"/>
</dbReference>
<evidence type="ECO:0000256" key="3">
    <source>
        <dbReference type="ARBA" id="ARBA00013934"/>
    </source>
</evidence>
<evidence type="ECO:0000256" key="11">
    <source>
        <dbReference type="SAM" id="Phobius"/>
    </source>
</evidence>
<feature type="compositionally biased region" description="Low complexity" evidence="10">
    <location>
        <begin position="154"/>
        <end position="170"/>
    </location>
</feature>
<evidence type="ECO:0000256" key="6">
    <source>
        <dbReference type="ARBA" id="ARBA00022989"/>
    </source>
</evidence>
<reference evidence="12 13" key="1">
    <citation type="submission" date="2024-08" db="EMBL/GenBank/DDBJ databases">
        <authorList>
            <person name="Cucini C."/>
            <person name="Frati F."/>
        </authorList>
    </citation>
    <scope>NUCLEOTIDE SEQUENCE [LARGE SCALE GENOMIC DNA]</scope>
</reference>
<evidence type="ECO:0000256" key="10">
    <source>
        <dbReference type="SAM" id="MobiDB-lite"/>
    </source>
</evidence>
<feature type="region of interest" description="Disordered" evidence="10">
    <location>
        <begin position="148"/>
        <end position="170"/>
    </location>
</feature>
<feature type="transmembrane region" description="Helical" evidence="11">
    <location>
        <begin position="86"/>
        <end position="104"/>
    </location>
</feature>
<comment type="caution">
    <text evidence="12">The sequence shown here is derived from an EMBL/GenBank/DDBJ whole genome shotgun (WGS) entry which is preliminary data.</text>
</comment>
<evidence type="ECO:0000256" key="2">
    <source>
        <dbReference type="ARBA" id="ARBA00007570"/>
    </source>
</evidence>
<keyword evidence="6 11" id="KW-1133">Transmembrane helix</keyword>
<evidence type="ECO:0000256" key="7">
    <source>
        <dbReference type="ARBA" id="ARBA00023128"/>
    </source>
</evidence>
<name>A0ABP1PM37_9HEXA</name>